<feature type="domain" description="ChsH2 rubredoxin-like zinc ribbon" evidence="2">
    <location>
        <begin position="21"/>
        <end position="55"/>
    </location>
</feature>
<dbReference type="SUPFAM" id="SSF50249">
    <property type="entry name" value="Nucleic acid-binding proteins"/>
    <property type="match status" value="1"/>
</dbReference>
<dbReference type="InterPro" id="IPR002878">
    <property type="entry name" value="ChsH2_C"/>
</dbReference>
<comment type="caution">
    <text evidence="3">The sequence shown here is derived from an EMBL/GenBank/DDBJ whole genome shotgun (WGS) entry which is preliminary data.</text>
</comment>
<dbReference type="EMBL" id="JAVHUY010000048">
    <property type="protein sequence ID" value="MDQ7909915.1"/>
    <property type="molecule type" value="Genomic_DNA"/>
</dbReference>
<dbReference type="InterPro" id="IPR022002">
    <property type="entry name" value="ChsH2_Znr"/>
</dbReference>
<protein>
    <submittedName>
        <fullName evidence="3">Zn-ribbon domain-containing OB-fold protein</fullName>
    </submittedName>
</protein>
<accession>A0ABU0ZSA8</accession>
<proteinExistence type="predicted"/>
<organism evidence="3 4">
    <name type="scientific">Phytohabitans maris</name>
    <dbReference type="NCBI Taxonomy" id="3071409"/>
    <lineage>
        <taxon>Bacteria</taxon>
        <taxon>Bacillati</taxon>
        <taxon>Actinomycetota</taxon>
        <taxon>Actinomycetes</taxon>
        <taxon>Micromonosporales</taxon>
        <taxon>Micromonosporaceae</taxon>
    </lineage>
</organism>
<evidence type="ECO:0000313" key="4">
    <source>
        <dbReference type="Proteomes" id="UP001230908"/>
    </source>
</evidence>
<dbReference type="PANTHER" id="PTHR34075">
    <property type="entry name" value="BLR3430 PROTEIN"/>
    <property type="match status" value="1"/>
</dbReference>
<dbReference type="InterPro" id="IPR052513">
    <property type="entry name" value="Thioester_dehydratase-like"/>
</dbReference>
<sequence>MTANPIYWPQPEVSGETKPFWDACGRGEFLLQRCDDCGRFQYPYRGFCCHCWAGRPRDVPSTGRGTVWSYSVVRRNRSRGHGTEPYIVAVVELEEGVRVISNLMDCPLDDVAIGQPVEVYFQPLDDLSLPLFRPVPAVSDQG</sequence>
<dbReference type="PANTHER" id="PTHR34075:SF5">
    <property type="entry name" value="BLR3430 PROTEIN"/>
    <property type="match status" value="1"/>
</dbReference>
<evidence type="ECO:0000313" key="3">
    <source>
        <dbReference type="EMBL" id="MDQ7909915.1"/>
    </source>
</evidence>
<feature type="domain" description="ChsH2 C-terminal OB-fold" evidence="1">
    <location>
        <begin position="59"/>
        <end position="122"/>
    </location>
</feature>
<dbReference type="Pfam" id="PF01796">
    <property type="entry name" value="OB_ChsH2_C"/>
    <property type="match status" value="1"/>
</dbReference>
<dbReference type="Gene3D" id="6.10.30.10">
    <property type="match status" value="1"/>
</dbReference>
<dbReference type="Proteomes" id="UP001230908">
    <property type="component" value="Unassembled WGS sequence"/>
</dbReference>
<dbReference type="RefSeq" id="WP_308717169.1">
    <property type="nucleotide sequence ID" value="NZ_JAVHUY010000048.1"/>
</dbReference>
<dbReference type="InterPro" id="IPR012340">
    <property type="entry name" value="NA-bd_OB-fold"/>
</dbReference>
<reference evidence="3 4" key="1">
    <citation type="submission" date="2023-08" db="EMBL/GenBank/DDBJ databases">
        <title>Phytohabitans sansha sp. nov., isolated from marine sediment.</title>
        <authorList>
            <person name="Zhao Y."/>
            <person name="Yi K."/>
        </authorList>
    </citation>
    <scope>NUCLEOTIDE SEQUENCE [LARGE SCALE GENOMIC DNA]</scope>
    <source>
        <strain evidence="3 4">ZYX-F-186</strain>
    </source>
</reference>
<evidence type="ECO:0000259" key="1">
    <source>
        <dbReference type="Pfam" id="PF01796"/>
    </source>
</evidence>
<dbReference type="Pfam" id="PF12172">
    <property type="entry name" value="zf-ChsH2"/>
    <property type="match status" value="1"/>
</dbReference>
<evidence type="ECO:0000259" key="2">
    <source>
        <dbReference type="Pfam" id="PF12172"/>
    </source>
</evidence>
<name>A0ABU0ZSA8_9ACTN</name>
<keyword evidence="4" id="KW-1185">Reference proteome</keyword>
<gene>
    <name evidence="3" type="ORF">RB614_36000</name>
</gene>